<dbReference type="OrthoDB" id="9803914at2"/>
<dbReference type="AlphaFoldDB" id="A0A2X1ZRD5"/>
<protein>
    <submittedName>
        <fullName evidence="1">Exodeoxyribonuclease</fullName>
        <ecNumber evidence="1">3.1.11.2</ecNumber>
    </submittedName>
</protein>
<sequence length="60" mass="7065">MLTLEFEDYYFTTVYTPKAGDGLKRLAERQEWDKFYANYLADLDKNKPVIATGDFNLVHK</sequence>
<evidence type="ECO:0000313" key="1">
    <source>
        <dbReference type="EMBL" id="SPY46925.1"/>
    </source>
</evidence>
<organism evidence="1 2">
    <name type="scientific">Peptoniphilus harei</name>
    <dbReference type="NCBI Taxonomy" id="54005"/>
    <lineage>
        <taxon>Bacteria</taxon>
        <taxon>Bacillati</taxon>
        <taxon>Bacillota</taxon>
        <taxon>Tissierellia</taxon>
        <taxon>Tissierellales</taxon>
        <taxon>Peptoniphilaceae</taxon>
        <taxon>Peptoniphilus</taxon>
    </lineage>
</organism>
<evidence type="ECO:0000313" key="2">
    <source>
        <dbReference type="Proteomes" id="UP000250070"/>
    </source>
</evidence>
<dbReference type="InterPro" id="IPR036691">
    <property type="entry name" value="Endo/exonu/phosph_ase_sf"/>
</dbReference>
<dbReference type="SUPFAM" id="SSF56219">
    <property type="entry name" value="DNase I-like"/>
    <property type="match status" value="1"/>
</dbReference>
<dbReference type="GO" id="GO:0008311">
    <property type="term" value="F:double-stranded DNA 3'-5' DNA exonuclease activity"/>
    <property type="evidence" value="ECO:0007669"/>
    <property type="project" value="UniProtKB-EC"/>
</dbReference>
<keyword evidence="1" id="KW-0378">Hydrolase</keyword>
<dbReference type="EC" id="3.1.11.2" evidence="1"/>
<proteinExistence type="predicted"/>
<dbReference type="EMBL" id="UATM01000032">
    <property type="protein sequence ID" value="SPY46925.1"/>
    <property type="molecule type" value="Genomic_DNA"/>
</dbReference>
<gene>
    <name evidence="1" type="primary">exoA_1</name>
    <name evidence="1" type="ORF">NCTC13076_00819</name>
</gene>
<name>A0A2X1ZRD5_9FIRM</name>
<reference evidence="1 2" key="1">
    <citation type="submission" date="2018-06" db="EMBL/GenBank/DDBJ databases">
        <authorList>
            <consortium name="Pathogen Informatics"/>
            <person name="Doyle S."/>
        </authorList>
    </citation>
    <scope>NUCLEOTIDE SEQUENCE [LARGE SCALE GENOMIC DNA]</scope>
    <source>
        <strain evidence="1 2">NCTC13076</strain>
    </source>
</reference>
<dbReference type="Gene3D" id="3.60.10.10">
    <property type="entry name" value="Endonuclease/exonuclease/phosphatase"/>
    <property type="match status" value="1"/>
</dbReference>
<dbReference type="Proteomes" id="UP000250070">
    <property type="component" value="Unassembled WGS sequence"/>
</dbReference>
<accession>A0A2X1ZRD5</accession>